<sequence>MVRTPLTPEEHGLGDRLGGLMPAARIRRSVAEVAASAGVSAGTVPEIGTGRAPTPAFVTVAAPADALGVSMDDLAGRCVPTGVAEGLAEAS</sequence>
<dbReference type="InterPro" id="IPR010982">
    <property type="entry name" value="Lambda_DNA-bd_dom_sf"/>
</dbReference>
<dbReference type="Proteomes" id="UP001612415">
    <property type="component" value="Unassembled WGS sequence"/>
</dbReference>
<gene>
    <name evidence="2" type="ORF">ACIA8P_04005</name>
</gene>
<dbReference type="Pfam" id="PF13443">
    <property type="entry name" value="HTH_26"/>
    <property type="match status" value="1"/>
</dbReference>
<reference evidence="2 3" key="1">
    <citation type="submission" date="2024-10" db="EMBL/GenBank/DDBJ databases">
        <title>The Natural Products Discovery Center: Release of the First 8490 Sequenced Strains for Exploring Actinobacteria Biosynthetic Diversity.</title>
        <authorList>
            <person name="Kalkreuter E."/>
            <person name="Kautsar S.A."/>
            <person name="Yang D."/>
            <person name="Bader C.D."/>
            <person name="Teijaro C.N."/>
            <person name="Fluegel L."/>
            <person name="Davis C.M."/>
            <person name="Simpson J.R."/>
            <person name="Lauterbach L."/>
            <person name="Steele A.D."/>
            <person name="Gui C."/>
            <person name="Meng S."/>
            <person name="Li G."/>
            <person name="Viehrig K."/>
            <person name="Ye F."/>
            <person name="Su P."/>
            <person name="Kiefer A.F."/>
            <person name="Nichols A."/>
            <person name="Cepeda A.J."/>
            <person name="Yan W."/>
            <person name="Fan B."/>
            <person name="Jiang Y."/>
            <person name="Adhikari A."/>
            <person name="Zheng C.-J."/>
            <person name="Schuster L."/>
            <person name="Cowan T.M."/>
            <person name="Smanski M.J."/>
            <person name="Chevrette M.G."/>
            <person name="De Carvalho L.P.S."/>
            <person name="Shen B."/>
        </authorList>
    </citation>
    <scope>NUCLEOTIDE SEQUENCE [LARGE SCALE GENOMIC DNA]</scope>
    <source>
        <strain evidence="2 3">NPDC051599</strain>
    </source>
</reference>
<dbReference type="RefSeq" id="WP_398654826.1">
    <property type="nucleotide sequence ID" value="NZ_JBITDC010000002.1"/>
</dbReference>
<dbReference type="EMBL" id="JBITDC010000002">
    <property type="protein sequence ID" value="MFI5673819.1"/>
    <property type="molecule type" value="Genomic_DNA"/>
</dbReference>
<organism evidence="2 3">
    <name type="scientific">Streptomyces cellulosae</name>
    <dbReference type="NCBI Taxonomy" id="1968"/>
    <lineage>
        <taxon>Bacteria</taxon>
        <taxon>Bacillati</taxon>
        <taxon>Actinomycetota</taxon>
        <taxon>Actinomycetes</taxon>
        <taxon>Kitasatosporales</taxon>
        <taxon>Streptomycetaceae</taxon>
        <taxon>Streptomyces</taxon>
    </lineage>
</organism>
<name>A0ABW7XVG8_STRCE</name>
<evidence type="ECO:0000259" key="1">
    <source>
        <dbReference type="Pfam" id="PF13443"/>
    </source>
</evidence>
<dbReference type="InterPro" id="IPR001387">
    <property type="entry name" value="Cro/C1-type_HTH"/>
</dbReference>
<dbReference type="Gene3D" id="1.10.260.40">
    <property type="entry name" value="lambda repressor-like DNA-binding domains"/>
    <property type="match status" value="1"/>
</dbReference>
<evidence type="ECO:0000313" key="3">
    <source>
        <dbReference type="Proteomes" id="UP001612415"/>
    </source>
</evidence>
<feature type="domain" description="HTH cro/C1-type" evidence="1">
    <location>
        <begin position="20"/>
        <end position="75"/>
    </location>
</feature>
<accession>A0ABW7XVG8</accession>
<proteinExistence type="predicted"/>
<dbReference type="SUPFAM" id="SSF47413">
    <property type="entry name" value="lambda repressor-like DNA-binding domains"/>
    <property type="match status" value="1"/>
</dbReference>
<comment type="caution">
    <text evidence="2">The sequence shown here is derived from an EMBL/GenBank/DDBJ whole genome shotgun (WGS) entry which is preliminary data.</text>
</comment>
<evidence type="ECO:0000313" key="2">
    <source>
        <dbReference type="EMBL" id="MFI5673819.1"/>
    </source>
</evidence>
<protein>
    <submittedName>
        <fullName evidence="2">XRE family transcriptional regulator</fullName>
    </submittedName>
</protein>
<keyword evidence="3" id="KW-1185">Reference proteome</keyword>